<comment type="caution">
    <text evidence="1">The sequence shown here is derived from an EMBL/GenBank/DDBJ whole genome shotgun (WGS) entry which is preliminary data.</text>
</comment>
<evidence type="ECO:0000313" key="2">
    <source>
        <dbReference type="Proteomes" id="UP000790709"/>
    </source>
</evidence>
<evidence type="ECO:0000313" key="1">
    <source>
        <dbReference type="EMBL" id="KAH7928143.1"/>
    </source>
</evidence>
<dbReference type="Proteomes" id="UP000790709">
    <property type="component" value="Unassembled WGS sequence"/>
</dbReference>
<organism evidence="1 2">
    <name type="scientific">Leucogyrophana mollusca</name>
    <dbReference type="NCBI Taxonomy" id="85980"/>
    <lineage>
        <taxon>Eukaryota</taxon>
        <taxon>Fungi</taxon>
        <taxon>Dikarya</taxon>
        <taxon>Basidiomycota</taxon>
        <taxon>Agaricomycotina</taxon>
        <taxon>Agaricomycetes</taxon>
        <taxon>Agaricomycetidae</taxon>
        <taxon>Boletales</taxon>
        <taxon>Boletales incertae sedis</taxon>
        <taxon>Leucogyrophana</taxon>
    </lineage>
</organism>
<name>A0ACB8BSA1_9AGAM</name>
<keyword evidence="2" id="KW-1185">Reference proteome</keyword>
<dbReference type="EMBL" id="MU266356">
    <property type="protein sequence ID" value="KAH7928143.1"/>
    <property type="molecule type" value="Genomic_DNA"/>
</dbReference>
<sequence length="331" mass="36735">MGSVQAELYKFQSYNYMTMASAAVVLYDQILNFSQEVDLIWNRRWSITTALYFTARYSGSASIFVYISLYLRLNWSLMVIRSMELAFQWLGTVFTAAMQAILLMRAYVLCNRSRMVLVFLLVLYFCQTIGAVAIGGIIFNISSIGKYLLSVGPAIGSVVEDDGVDEYVLQPLLMIALIMQMAFDLILLIVVLVAFLKHALEARRLDGGWSMSPLIKALVADQTLYFVWFAVWQSTSISEALPNSAAAQSVIFGGITNIFSALAILAGPRVVISLRAQEAKTREGTLQEELSTIQFGTRDPPSQSAGEGEPELLVDHGRHLAPRRRAAKMEA</sequence>
<accession>A0ACB8BSA1</accession>
<gene>
    <name evidence="1" type="ORF">BV22DRAFT_221794</name>
</gene>
<proteinExistence type="predicted"/>
<protein>
    <submittedName>
        <fullName evidence="1">Uncharacterized protein</fullName>
    </submittedName>
</protein>
<reference evidence="1" key="1">
    <citation type="journal article" date="2021" name="New Phytol.">
        <title>Evolutionary innovations through gain and loss of genes in the ectomycorrhizal Boletales.</title>
        <authorList>
            <person name="Wu G."/>
            <person name="Miyauchi S."/>
            <person name="Morin E."/>
            <person name="Kuo A."/>
            <person name="Drula E."/>
            <person name="Varga T."/>
            <person name="Kohler A."/>
            <person name="Feng B."/>
            <person name="Cao Y."/>
            <person name="Lipzen A."/>
            <person name="Daum C."/>
            <person name="Hundley H."/>
            <person name="Pangilinan J."/>
            <person name="Johnson J."/>
            <person name="Barry K."/>
            <person name="LaButti K."/>
            <person name="Ng V."/>
            <person name="Ahrendt S."/>
            <person name="Min B."/>
            <person name="Choi I.G."/>
            <person name="Park H."/>
            <person name="Plett J.M."/>
            <person name="Magnuson J."/>
            <person name="Spatafora J.W."/>
            <person name="Nagy L.G."/>
            <person name="Henrissat B."/>
            <person name="Grigoriev I.V."/>
            <person name="Yang Z.L."/>
            <person name="Xu J."/>
            <person name="Martin F.M."/>
        </authorList>
    </citation>
    <scope>NUCLEOTIDE SEQUENCE</scope>
    <source>
        <strain evidence="1">KUC20120723A-06</strain>
    </source>
</reference>